<evidence type="ECO:0000313" key="2">
    <source>
        <dbReference type="Proteomes" id="UP001225646"/>
    </source>
</evidence>
<organism evidence="1 2">
    <name type="scientific">Aeribacillus alveayuensis</name>
    <dbReference type="NCBI Taxonomy" id="279215"/>
    <lineage>
        <taxon>Bacteria</taxon>
        <taxon>Bacillati</taxon>
        <taxon>Bacillota</taxon>
        <taxon>Bacilli</taxon>
        <taxon>Bacillales</taxon>
        <taxon>Bacillaceae</taxon>
        <taxon>Aeribacillus</taxon>
    </lineage>
</organism>
<evidence type="ECO:0000313" key="1">
    <source>
        <dbReference type="EMBL" id="MDQ0162379.1"/>
    </source>
</evidence>
<accession>A0ABT9VNB1</accession>
<name>A0ABT9VNB1_9BACI</name>
<comment type="caution">
    <text evidence="1">The sequence shown here is derived from an EMBL/GenBank/DDBJ whole genome shotgun (WGS) entry which is preliminary data.</text>
</comment>
<dbReference type="Proteomes" id="UP001225646">
    <property type="component" value="Unassembled WGS sequence"/>
</dbReference>
<dbReference type="EMBL" id="JAUSTR010000004">
    <property type="protein sequence ID" value="MDQ0162379.1"/>
    <property type="molecule type" value="Genomic_DNA"/>
</dbReference>
<proteinExistence type="predicted"/>
<reference evidence="1 2" key="1">
    <citation type="submission" date="2023-07" db="EMBL/GenBank/DDBJ databases">
        <title>Genomic Encyclopedia of Type Strains, Phase IV (KMG-IV): sequencing the most valuable type-strain genomes for metagenomic binning, comparative biology and taxonomic classification.</title>
        <authorList>
            <person name="Goeker M."/>
        </authorList>
    </citation>
    <scope>NUCLEOTIDE SEQUENCE [LARGE SCALE GENOMIC DNA]</scope>
    <source>
        <strain evidence="1 2">DSM 19092</strain>
    </source>
</reference>
<sequence>MGFSSIFQIGDSNKITPEVKVLAVQREHELYFGNEGDLKQFPIYREKIPQPVFDEPFHSAYFNEAPSIHVDSIKILAVSASSVVHFGSTDEVSSVARVKHIRQLEE</sequence>
<keyword evidence="2" id="KW-1185">Reference proteome</keyword>
<gene>
    <name evidence="1" type="ORF">J2S06_001456</name>
</gene>
<protein>
    <submittedName>
        <fullName evidence="1">Spore germination protein PE</fullName>
    </submittedName>
</protein>
<dbReference type="InterPro" id="IPR024496">
    <property type="entry name" value="Spore_germ_GerPE"/>
</dbReference>
<dbReference type="Pfam" id="PF10970">
    <property type="entry name" value="GerPE"/>
    <property type="match status" value="1"/>
</dbReference>